<dbReference type="GeneID" id="24722134"/>
<keyword evidence="2 3" id="KW-0067">ATP-binding</keyword>
<dbReference type="Pfam" id="PF13597">
    <property type="entry name" value="NRDD"/>
    <property type="match status" value="1"/>
</dbReference>
<evidence type="ECO:0000256" key="2">
    <source>
        <dbReference type="ARBA" id="ARBA00022840"/>
    </source>
</evidence>
<reference evidence="5 6" key="1">
    <citation type="submission" date="2014-09" db="EMBL/GenBank/DDBJ databases">
        <title>Genome of Escherichia coli infecting bacteriophage vB_EcoM-VpaE1.</title>
        <authorList>
            <person name="Truncaite L."/>
            <person name="Simoliunas E."/>
            <person name="Zajanckauskaite A."/>
            <person name="Kaliniene L."/>
            <person name="Vilkaityte M."/>
            <person name="Meskys R."/>
        </authorList>
    </citation>
    <scope>NUCLEOTIDE SEQUENCE [LARGE SCALE GENOMIC DNA]</scope>
    <source>
        <strain evidence="5">VpaE1</strain>
    </source>
</reference>
<dbReference type="RefSeq" id="YP_009147385.1">
    <property type="nucleotide sequence ID" value="NC_027337.1"/>
</dbReference>
<dbReference type="GO" id="GO:0004748">
    <property type="term" value="F:ribonucleoside-diphosphate reductase activity, thioredoxin disulfide as acceptor"/>
    <property type="evidence" value="ECO:0007669"/>
    <property type="project" value="TreeGrafter"/>
</dbReference>
<dbReference type="OrthoDB" id="420at10239"/>
<keyword evidence="1 3" id="KW-0547">Nucleotide-binding</keyword>
<keyword evidence="6" id="KW-1185">Reference proteome</keyword>
<evidence type="ECO:0000313" key="6">
    <source>
        <dbReference type="Proteomes" id="UP000030212"/>
    </source>
</evidence>
<dbReference type="InterPro" id="IPR012833">
    <property type="entry name" value="NrdD"/>
</dbReference>
<evidence type="ECO:0000259" key="4">
    <source>
        <dbReference type="PROSITE" id="PS51161"/>
    </source>
</evidence>
<evidence type="ECO:0000256" key="3">
    <source>
        <dbReference type="PROSITE-ProRule" id="PRU00492"/>
    </source>
</evidence>
<evidence type="ECO:0000256" key="1">
    <source>
        <dbReference type="ARBA" id="ARBA00022741"/>
    </source>
</evidence>
<dbReference type="InterPro" id="IPR005144">
    <property type="entry name" value="ATP-cone_dom"/>
</dbReference>
<organism evidence="5 6">
    <name type="scientific">Escherichia phage vB_EcoM-VpaE1</name>
    <dbReference type="NCBI Taxonomy" id="1555238"/>
    <lineage>
        <taxon>Viruses</taxon>
        <taxon>Duplodnaviria</taxon>
        <taxon>Heunggongvirae</taxon>
        <taxon>Uroviricota</taxon>
        <taxon>Caudoviricetes</taxon>
        <taxon>Andersonviridae</taxon>
        <taxon>Ounavirinae</taxon>
        <taxon>Felixounavirus</taxon>
        <taxon>Felixounavirus VpaE1</taxon>
    </lineage>
</organism>
<name>A0A0A0RKB2_9CAUD</name>
<evidence type="ECO:0000313" key="5">
    <source>
        <dbReference type="EMBL" id="AIW02376.1"/>
    </source>
</evidence>
<sequence length="714" mass="80517">MNKVQIIKKNGSLEEPDIKKVLAAVAKSANRVGYKELPPDVTQALESAFMRILVKSTKQNNLLISVNDIHSIVEGALAEVNHEIYESYSTYRNYRKEVAQNWDELYQKTKDTLFLGDRENANFDSSLISTKGSIIRGYLTKEIFKQYHLTPEELEAIEKGFIYIHDLRDLIFGGINCCLFDIGKVLKGGFEMSGIEYCEPKSVLSALQVIGDVVLSATAQQFGGFTLAEIDKVLVPYAKKSLRYHAEKASSYGIPKEHYHNYVMEQLQIELTQGFQSLEMKLNTVPCSRGDFAFTTLTFGLLDSDMSNEDNRLQYMIASTLLDVRMNGQGKSKKPVVFPKLVYIYDQKRHDENICQGHLYSKAIECCSKAMYPDFLSVSGHGAVAEAFERSGKVISPMGCRAFLSPYLNENGEEFYVGRANIGAVSLNLPMIYQYSKENGLDFWKELDKYLEMIRSFHKKRYEMIANMPASSNPLAFTQGGLYKGTKKPTNKVGWDIVKSFTASFGVTALDELSVLAEGKRLHEVGSSSFAYDVLAYINMKTEEFKNEDGFLYAVYGTPAESLCGTQLKQFRDMFGVIKGVSDKEYFTNSFHMNVAANISPFEKQDLEEPFFHICRGGRIQYVRVANPENLPALKSCITRGMLKGFYQGLNFDLAICEHCGNRPKADVEECEVCHSHDISVINRVCGYLSFTKIKGQSRMNDAKMAEIKDRVSM</sequence>
<dbReference type="GO" id="GO:0005524">
    <property type="term" value="F:ATP binding"/>
    <property type="evidence" value="ECO:0007669"/>
    <property type="project" value="UniProtKB-UniRule"/>
</dbReference>
<gene>
    <name evidence="5" type="ORF">VpaE1_116</name>
</gene>
<protein>
    <submittedName>
        <fullName evidence="5">Anaerobic NDP reductase</fullName>
    </submittedName>
</protein>
<dbReference type="NCBIfam" id="TIGR02487">
    <property type="entry name" value="NrdD"/>
    <property type="match status" value="1"/>
</dbReference>
<proteinExistence type="predicted"/>
<dbReference type="GO" id="GO:0009265">
    <property type="term" value="P:2'-deoxyribonucleotide biosynthetic process"/>
    <property type="evidence" value="ECO:0007669"/>
    <property type="project" value="TreeGrafter"/>
</dbReference>
<dbReference type="SUPFAM" id="SSF51998">
    <property type="entry name" value="PFL-like glycyl radical enzymes"/>
    <property type="match status" value="1"/>
</dbReference>
<dbReference type="EMBL" id="KM657822">
    <property type="protein sequence ID" value="AIW02376.1"/>
    <property type="molecule type" value="Genomic_DNA"/>
</dbReference>
<accession>A0A0A0RKB2</accession>
<dbReference type="GO" id="GO:0006260">
    <property type="term" value="P:DNA replication"/>
    <property type="evidence" value="ECO:0007669"/>
    <property type="project" value="InterPro"/>
</dbReference>
<dbReference type="Gene3D" id="3.20.70.20">
    <property type="match status" value="1"/>
</dbReference>
<dbReference type="PROSITE" id="PS51161">
    <property type="entry name" value="ATP_CONE"/>
    <property type="match status" value="1"/>
</dbReference>
<dbReference type="PANTHER" id="PTHR21075">
    <property type="entry name" value="ANAEROBIC RIBONUCLEOSIDE-TRIPHOSPHATE REDUCTASE"/>
    <property type="match status" value="1"/>
</dbReference>
<feature type="domain" description="ATP-cone" evidence="4">
    <location>
        <begin position="4"/>
        <end position="99"/>
    </location>
</feature>
<dbReference type="KEGG" id="vg:24722134"/>
<dbReference type="GO" id="GO:0008998">
    <property type="term" value="F:ribonucleoside-triphosphate reductase (thioredoxin) activity"/>
    <property type="evidence" value="ECO:0007669"/>
    <property type="project" value="InterPro"/>
</dbReference>
<dbReference type="Pfam" id="PF03477">
    <property type="entry name" value="ATP-cone"/>
    <property type="match status" value="1"/>
</dbReference>
<dbReference type="Proteomes" id="UP000030212">
    <property type="component" value="Genome"/>
</dbReference>
<dbReference type="PANTHER" id="PTHR21075:SF0">
    <property type="entry name" value="ANAEROBIC RIBONUCLEOSIDE-TRIPHOSPHATE REDUCTASE"/>
    <property type="match status" value="1"/>
</dbReference>